<dbReference type="Proteomes" id="UP000015961">
    <property type="component" value="Unassembled WGS sequence"/>
</dbReference>
<dbReference type="AlphaFoldDB" id="S0PFC0"/>
<sequence>MSQVYRLRYRRFMIWIGVLIVGVYLFSGYSAQRSWHNQQTYLYSADFSYTPEMGQQYDNDGNLTHTLTKQEYVKQSLTYFTTGEDISYAYVTPFTQNMLLYMMPLVMIIIGFLAFFLDQKSQFNRFLFSLPFSRKRLYLEKLGHIVLPILLSLVIGIFGYTTIVYTMIPQPYFNAEIMEIALSGCSHFITLVVALCLGIFLGVSLGNALSATLFLALFLFTLNATLNSFYSNLIGLFSSANHAILLDNWLLFYPGKTSSTPLAILINFALCVVFLAISYVVFRSISMENEGSFLTVPNYRHLYFSLGSITSIVYLVCTSAMWRHDSYLTPTDYIFAGIFLLIVPFILGILIYFSSIKYKIEQIRQKKQNSPS</sequence>
<evidence type="ECO:0000313" key="3">
    <source>
        <dbReference type="Proteomes" id="UP000015961"/>
    </source>
</evidence>
<comment type="caution">
    <text evidence="2">The sequence shown here is derived from an EMBL/GenBank/DDBJ whole genome shotgun (WGS) entry which is preliminary data.</text>
</comment>
<evidence type="ECO:0000256" key="1">
    <source>
        <dbReference type="SAM" id="Phobius"/>
    </source>
</evidence>
<feature type="transmembrane region" description="Helical" evidence="1">
    <location>
        <begin position="188"/>
        <end position="221"/>
    </location>
</feature>
<name>S0PFC0_9ENTE</name>
<feature type="transmembrane region" description="Helical" evidence="1">
    <location>
        <begin position="98"/>
        <end position="117"/>
    </location>
</feature>
<protein>
    <recommendedName>
        <fullName evidence="4">ABC transporter permease</fullName>
    </recommendedName>
</protein>
<keyword evidence="1" id="KW-1133">Transmembrane helix</keyword>
<keyword evidence="1" id="KW-0472">Membrane</keyword>
<dbReference type="EMBL" id="ASWO01000001">
    <property type="protein sequence ID" value="EOT87348.1"/>
    <property type="molecule type" value="Genomic_DNA"/>
</dbReference>
<proteinExistence type="predicted"/>
<organism evidence="2 3">
    <name type="scientific">Enterococcus sulfureus ATCC 49903</name>
    <dbReference type="NCBI Taxonomy" id="1140003"/>
    <lineage>
        <taxon>Bacteria</taxon>
        <taxon>Bacillati</taxon>
        <taxon>Bacillota</taxon>
        <taxon>Bacilli</taxon>
        <taxon>Lactobacillales</taxon>
        <taxon>Enterococcaceae</taxon>
        <taxon>Enterococcus</taxon>
    </lineage>
</organism>
<evidence type="ECO:0000313" key="2">
    <source>
        <dbReference type="EMBL" id="EOT87348.1"/>
    </source>
</evidence>
<accession>S0PFC0</accession>
<feature type="transmembrane region" description="Helical" evidence="1">
    <location>
        <begin position="12"/>
        <end position="31"/>
    </location>
</feature>
<feature type="transmembrane region" description="Helical" evidence="1">
    <location>
        <begin position="334"/>
        <end position="356"/>
    </location>
</feature>
<evidence type="ECO:0008006" key="4">
    <source>
        <dbReference type="Google" id="ProtNLM"/>
    </source>
</evidence>
<feature type="transmembrane region" description="Helical" evidence="1">
    <location>
        <begin position="145"/>
        <end position="168"/>
    </location>
</feature>
<feature type="transmembrane region" description="Helical" evidence="1">
    <location>
        <begin position="302"/>
        <end position="322"/>
    </location>
</feature>
<dbReference type="STRING" id="1140003.OMY_00409"/>
<dbReference type="eggNOG" id="ENOG502ZDT6">
    <property type="taxonomic scope" value="Bacteria"/>
</dbReference>
<gene>
    <name evidence="2" type="ORF">I573_00404</name>
</gene>
<reference evidence="2 3" key="1">
    <citation type="submission" date="2013-03" db="EMBL/GenBank/DDBJ databases">
        <title>The Genome Sequence of Enterococcus sulfureus ATCC_49903 (PacBio/Illumina hybrid assembly).</title>
        <authorList>
            <consortium name="The Broad Institute Genomics Platform"/>
            <consortium name="The Broad Institute Genome Sequencing Center for Infectious Disease"/>
            <person name="Earl A."/>
            <person name="Russ C."/>
            <person name="Gilmore M."/>
            <person name="Surin D."/>
            <person name="Walker B."/>
            <person name="Young S."/>
            <person name="Zeng Q."/>
            <person name="Gargeya S."/>
            <person name="Fitzgerald M."/>
            <person name="Haas B."/>
            <person name="Abouelleil A."/>
            <person name="Allen A.W."/>
            <person name="Alvarado L."/>
            <person name="Arachchi H.M."/>
            <person name="Berlin A.M."/>
            <person name="Chapman S.B."/>
            <person name="Gainer-Dewar J."/>
            <person name="Goldberg J."/>
            <person name="Griggs A."/>
            <person name="Gujja S."/>
            <person name="Hansen M."/>
            <person name="Howarth C."/>
            <person name="Imamovic A."/>
            <person name="Ireland A."/>
            <person name="Larimer J."/>
            <person name="McCowan C."/>
            <person name="Murphy C."/>
            <person name="Pearson M."/>
            <person name="Poon T.W."/>
            <person name="Priest M."/>
            <person name="Roberts A."/>
            <person name="Saif S."/>
            <person name="Shea T."/>
            <person name="Sisk P."/>
            <person name="Sykes S."/>
            <person name="Wortman J."/>
            <person name="Nusbaum C."/>
            <person name="Birren B."/>
        </authorList>
    </citation>
    <scope>NUCLEOTIDE SEQUENCE [LARGE SCALE GENOMIC DNA]</scope>
    <source>
        <strain evidence="2 3">ATCC 49903</strain>
    </source>
</reference>
<keyword evidence="1" id="KW-0812">Transmembrane</keyword>
<keyword evidence="3" id="KW-1185">Reference proteome</keyword>
<feature type="transmembrane region" description="Helical" evidence="1">
    <location>
        <begin position="264"/>
        <end position="282"/>
    </location>
</feature>
<dbReference type="PATRIC" id="fig|1140003.3.peg.404"/>
<dbReference type="OrthoDB" id="2199746at2"/>